<sequence length="805" mass="91282">MEEKMCSMLEIIDDDGDSFAKRAEIYFQKRPELVSFLEECFRAYQALAQRYDHLSKDLQAANKTIATVFADQVPYSIEEDDDDESAAPHKSSVGAKVRFLNKDFRSQGQVKKSCGSSKTNAVPCSGQSKDQALGEIDELQKEILEMQTERAFFYKKFREVDNQINEKQRKVCNLQVDFGDGLVTDDNETQTLMETRDLEVCQESERIRHLNRKFEAMRNKIGSSQRNLQRKDVQTKIVDNKAEEKEKRDSEVSKNIIEEKLHVNSNASHKMPLLVEKMDELLQRIVSWESAFLSEKAAEKRSKSAEEHGMSLGEDKESKIEGPGFMNSRMNMMEGELSRVKDLVTTAVDEIDILRTCSVESSHCVDNLSANAQADNKSERSSLRNKDVSAQGKSIVACKTSNEFNNYSSKDVASMEVEKAKNKYLSDTTSSIADTEIEELEIDDQEQQPNWRQLYLDGLDDNREKIKIDGYSLVIDNYKEVSKMLNEVDKRNRDGFSELAMQIRELKTALAARDGEIQTLHRKIGFFDENKYGNSVDEVVVHHGSPSEESTLTNSVQGSPSAAGQGKVGSSGKEVELETTTHKLEGNNKPAHRWSRVSALEKKIRSDIDELLEENLEFWLRFSAALNKIKKYQVSVKDLKSELPRLRERSNKQEGTTEHLKSEMRPVYCQFREIRSELTLLLENNGMMKDDIEGRYSSLCNIENEIATLVSDGELSGYQAGKFQGEVVNMKKEINKVCNELNAGSEKARQLKHEVEKLMNNLEKELGSLISSQSVKSRRTGSKIPLGSFLFGIKSSKQFRGTSSS</sequence>
<evidence type="ECO:0000256" key="3">
    <source>
        <dbReference type="SAM" id="MobiDB-lite"/>
    </source>
</evidence>
<dbReference type="InterPro" id="IPR056889">
    <property type="entry name" value="NET2A-D/KIP1-like_C"/>
</dbReference>
<dbReference type="Proteomes" id="UP000436088">
    <property type="component" value="Unassembled WGS sequence"/>
</dbReference>
<dbReference type="GO" id="GO:0003779">
    <property type="term" value="F:actin binding"/>
    <property type="evidence" value="ECO:0007669"/>
    <property type="project" value="InterPro"/>
</dbReference>
<dbReference type="AlphaFoldDB" id="A0A6A3CHV7"/>
<dbReference type="InterPro" id="IPR011684">
    <property type="entry name" value="NAB"/>
</dbReference>
<dbReference type="PANTHER" id="PTHR31631">
    <property type="entry name" value="PROTEIN NETWORKED 2D"/>
    <property type="match status" value="1"/>
</dbReference>
<dbReference type="PROSITE" id="PS51774">
    <property type="entry name" value="NAB"/>
    <property type="match status" value="1"/>
</dbReference>
<dbReference type="InterPro" id="IPR056888">
    <property type="entry name" value="NET2A-D/KIP1-like_dom"/>
</dbReference>
<organism evidence="5 6">
    <name type="scientific">Hibiscus syriacus</name>
    <name type="common">Rose of Sharon</name>
    <dbReference type="NCBI Taxonomy" id="106335"/>
    <lineage>
        <taxon>Eukaryota</taxon>
        <taxon>Viridiplantae</taxon>
        <taxon>Streptophyta</taxon>
        <taxon>Embryophyta</taxon>
        <taxon>Tracheophyta</taxon>
        <taxon>Spermatophyta</taxon>
        <taxon>Magnoliopsida</taxon>
        <taxon>eudicotyledons</taxon>
        <taxon>Gunneridae</taxon>
        <taxon>Pentapetalae</taxon>
        <taxon>rosids</taxon>
        <taxon>malvids</taxon>
        <taxon>Malvales</taxon>
        <taxon>Malvaceae</taxon>
        <taxon>Malvoideae</taxon>
        <taxon>Hibiscus</taxon>
    </lineage>
</organism>
<evidence type="ECO:0000259" key="4">
    <source>
        <dbReference type="PROSITE" id="PS51774"/>
    </source>
</evidence>
<dbReference type="Pfam" id="PF25014">
    <property type="entry name" value="NET2A"/>
    <property type="match status" value="1"/>
</dbReference>
<feature type="region of interest" description="Disordered" evidence="3">
    <location>
        <begin position="544"/>
        <end position="574"/>
    </location>
</feature>
<reference evidence="5" key="1">
    <citation type="submission" date="2019-09" db="EMBL/GenBank/DDBJ databases">
        <title>Draft genome information of white flower Hibiscus syriacus.</title>
        <authorList>
            <person name="Kim Y.-M."/>
        </authorList>
    </citation>
    <scope>NUCLEOTIDE SEQUENCE [LARGE SCALE GENOMIC DNA]</scope>
    <source>
        <strain evidence="5">YM2019G1</strain>
    </source>
</reference>
<comment type="caution">
    <text evidence="5">The sequence shown here is derived from an EMBL/GenBank/DDBJ whole genome shotgun (WGS) entry which is preliminary data.</text>
</comment>
<evidence type="ECO:0000256" key="1">
    <source>
        <dbReference type="ARBA" id="ARBA00023054"/>
    </source>
</evidence>
<dbReference type="EMBL" id="VEPZ02000349">
    <property type="protein sequence ID" value="KAE8726709.1"/>
    <property type="molecule type" value="Genomic_DNA"/>
</dbReference>
<feature type="compositionally biased region" description="Polar residues" evidence="3">
    <location>
        <begin position="547"/>
        <end position="562"/>
    </location>
</feature>
<name>A0A6A3CHV7_HIBSY</name>
<evidence type="ECO:0000256" key="2">
    <source>
        <dbReference type="SAM" id="Coils"/>
    </source>
</evidence>
<dbReference type="PANTHER" id="PTHR31631:SF3">
    <property type="entry name" value="PROTEIN NETWORKED 2B"/>
    <property type="match status" value="1"/>
</dbReference>
<feature type="coiled-coil region" evidence="2">
    <location>
        <begin position="629"/>
        <end position="656"/>
    </location>
</feature>
<keyword evidence="1 2" id="KW-0175">Coiled coil</keyword>
<evidence type="ECO:0000313" key="6">
    <source>
        <dbReference type="Proteomes" id="UP000436088"/>
    </source>
</evidence>
<evidence type="ECO:0000313" key="5">
    <source>
        <dbReference type="EMBL" id="KAE8726709.1"/>
    </source>
</evidence>
<protein>
    <recommendedName>
        <fullName evidence="4">NAB domain-containing protein</fullName>
    </recommendedName>
</protein>
<proteinExistence type="predicted"/>
<dbReference type="Pfam" id="PF24918">
    <property type="entry name" value="NET2A_C"/>
    <property type="match status" value="1"/>
</dbReference>
<feature type="coiled-coil region" evidence="2">
    <location>
        <begin position="741"/>
        <end position="772"/>
    </location>
</feature>
<accession>A0A6A3CHV7</accession>
<dbReference type="Pfam" id="PF07765">
    <property type="entry name" value="KIP1"/>
    <property type="match status" value="1"/>
</dbReference>
<feature type="domain" description="NAB" evidence="4">
    <location>
        <begin position="1"/>
        <end position="58"/>
    </location>
</feature>
<dbReference type="OrthoDB" id="971756at2759"/>
<feature type="coiled-coil region" evidence="2">
    <location>
        <begin position="129"/>
        <end position="156"/>
    </location>
</feature>
<gene>
    <name evidence="5" type="ORF">F3Y22_tig00006450pilonHSYRG00002</name>
</gene>
<feature type="compositionally biased region" description="Basic and acidic residues" evidence="3">
    <location>
        <begin position="302"/>
        <end position="320"/>
    </location>
</feature>
<feature type="region of interest" description="Disordered" evidence="3">
    <location>
        <begin position="302"/>
        <end position="322"/>
    </location>
</feature>
<keyword evidence="6" id="KW-1185">Reference proteome</keyword>